<dbReference type="GO" id="GO:0005634">
    <property type="term" value="C:nucleus"/>
    <property type="evidence" value="ECO:0007669"/>
    <property type="project" value="TreeGrafter"/>
</dbReference>
<dbReference type="SUPFAM" id="SSF48065">
    <property type="entry name" value="DBL homology domain (DH-domain)"/>
    <property type="match status" value="1"/>
</dbReference>
<dbReference type="GO" id="GO:0005085">
    <property type="term" value="F:guanyl-nucleotide exchange factor activity"/>
    <property type="evidence" value="ECO:0007669"/>
    <property type="project" value="InterPro"/>
</dbReference>
<evidence type="ECO:0000313" key="2">
    <source>
        <dbReference type="Ensembl" id="ENSAPEP00000003375.1"/>
    </source>
</evidence>
<dbReference type="InterPro" id="IPR000219">
    <property type="entry name" value="DH_dom"/>
</dbReference>
<dbReference type="Pfam" id="PF00621">
    <property type="entry name" value="RhoGEF"/>
    <property type="match status" value="1"/>
</dbReference>
<dbReference type="OMA" id="MMYQENT"/>
<protein>
    <recommendedName>
        <fullName evidence="1">DH domain-containing protein</fullName>
    </recommendedName>
</protein>
<evidence type="ECO:0000313" key="3">
    <source>
        <dbReference type="Proteomes" id="UP000265080"/>
    </source>
</evidence>
<dbReference type="GO" id="GO:0005737">
    <property type="term" value="C:cytoplasm"/>
    <property type="evidence" value="ECO:0007669"/>
    <property type="project" value="TreeGrafter"/>
</dbReference>
<feature type="domain" description="DH" evidence="1">
    <location>
        <begin position="1"/>
        <end position="141"/>
    </location>
</feature>
<dbReference type="AlphaFoldDB" id="A0A3P8RUQ9"/>
<reference evidence="2" key="3">
    <citation type="submission" date="2025-09" db="UniProtKB">
        <authorList>
            <consortium name="Ensembl"/>
        </authorList>
    </citation>
    <scope>IDENTIFICATION</scope>
</reference>
<dbReference type="STRING" id="161767.ENSAPEP00000003375"/>
<reference evidence="2" key="2">
    <citation type="submission" date="2025-08" db="UniProtKB">
        <authorList>
            <consortium name="Ensembl"/>
        </authorList>
    </citation>
    <scope>IDENTIFICATION</scope>
</reference>
<dbReference type="PROSITE" id="PS50010">
    <property type="entry name" value="DH_2"/>
    <property type="match status" value="1"/>
</dbReference>
<dbReference type="Ensembl" id="ENSAPET00000003452.1">
    <property type="protein sequence ID" value="ENSAPEP00000003375.1"/>
    <property type="gene ID" value="ENSAPEG00000002439.1"/>
</dbReference>
<dbReference type="Proteomes" id="UP000265080">
    <property type="component" value="Chromosome 6"/>
</dbReference>
<dbReference type="PANTHER" id="PTHR12845">
    <property type="entry name" value="GUANINE NUCLEOTIDE EXCHANGE FACTOR"/>
    <property type="match status" value="1"/>
</dbReference>
<keyword evidence="3" id="KW-1185">Reference proteome</keyword>
<dbReference type="SMART" id="SM00325">
    <property type="entry name" value="RhoGEF"/>
    <property type="match status" value="1"/>
</dbReference>
<proteinExistence type="predicted"/>
<dbReference type="InterPro" id="IPR047271">
    <property type="entry name" value="Ephexin-like"/>
</dbReference>
<organism evidence="2 3">
    <name type="scientific">Amphiprion percula</name>
    <name type="common">Orange clownfish</name>
    <name type="synonym">Lutjanus percula</name>
    <dbReference type="NCBI Taxonomy" id="161767"/>
    <lineage>
        <taxon>Eukaryota</taxon>
        <taxon>Metazoa</taxon>
        <taxon>Chordata</taxon>
        <taxon>Craniata</taxon>
        <taxon>Vertebrata</taxon>
        <taxon>Euteleostomi</taxon>
        <taxon>Actinopterygii</taxon>
        <taxon>Neopterygii</taxon>
        <taxon>Teleostei</taxon>
        <taxon>Neoteleostei</taxon>
        <taxon>Acanthomorphata</taxon>
        <taxon>Ovalentaria</taxon>
        <taxon>Pomacentridae</taxon>
        <taxon>Amphiprion</taxon>
    </lineage>
</organism>
<sequence length="199" mass="22862">MFELIGSEASYLRSLGVAVNHFYASKALRQTLSSMEHHVLFSNIQRVMAASQKFLMDLETRLGQSVLISQVGDIVLQHCPNFRRLYVPYVTNMMYQEALVNQNFLCSLNKLERDPVCQRQTLKSFLVLPFQRITRVKLLLEVNSDQRFIVLDHAEFPEHVTVEHLKTEVLSLPPESFLLHLAQSQTGNPYAMIVVAQTR</sequence>
<name>A0A3P8RUQ9_AMPPE</name>
<evidence type="ECO:0000259" key="1">
    <source>
        <dbReference type="PROSITE" id="PS50010"/>
    </source>
</evidence>
<reference evidence="2 3" key="1">
    <citation type="submission" date="2018-03" db="EMBL/GenBank/DDBJ databases">
        <title>Finding Nemo's genes: A chromosome-scale reference assembly of the genome of the orange clownfish Amphiprion percula.</title>
        <authorList>
            <person name="Lehmann R."/>
        </authorList>
    </citation>
    <scope>NUCLEOTIDE SEQUENCE</scope>
</reference>
<dbReference type="PANTHER" id="PTHR12845:SF2">
    <property type="entry name" value="DH DOMAIN-CONTAINING PROTEIN-RELATED"/>
    <property type="match status" value="1"/>
</dbReference>
<dbReference type="InterPro" id="IPR035899">
    <property type="entry name" value="DBL_dom_sf"/>
</dbReference>
<dbReference type="GeneTree" id="ENSGT01030000234571"/>
<dbReference type="Gene3D" id="1.20.900.10">
    <property type="entry name" value="Dbl homology (DH) domain"/>
    <property type="match status" value="1"/>
</dbReference>
<accession>A0A3P8RUQ9</accession>